<reference evidence="2 3" key="1">
    <citation type="submission" date="2019-04" db="EMBL/GenBank/DDBJ databases">
        <title>Trinickia sp. 7GSK02, isolated from subtropical forest soil.</title>
        <authorList>
            <person name="Gao Z.-H."/>
            <person name="Qiu L.-H."/>
        </authorList>
    </citation>
    <scope>NUCLEOTIDE SEQUENCE [LARGE SCALE GENOMIC DNA]</scope>
    <source>
        <strain evidence="2 3">7GSK02</strain>
    </source>
</reference>
<dbReference type="Proteomes" id="UP000305539">
    <property type="component" value="Unassembled WGS sequence"/>
</dbReference>
<gene>
    <name evidence="2" type="ORF">FAZ69_02775</name>
</gene>
<evidence type="ECO:0000313" key="2">
    <source>
        <dbReference type="EMBL" id="TKC92609.1"/>
    </source>
</evidence>
<sequence>MRTKVIPAIEAQQAAALAKGKGLPQSIEQKAEASETVREQPLAEEQASGEQAPAEKPFSLAACSQVLRRAAVFRFQQDAGCVLVCFQS</sequence>
<dbReference type="EMBL" id="SWJE01000001">
    <property type="protein sequence ID" value="TKC92609.1"/>
    <property type="molecule type" value="Genomic_DNA"/>
</dbReference>
<accession>A0A4U1IFT6</accession>
<evidence type="ECO:0000256" key="1">
    <source>
        <dbReference type="SAM" id="MobiDB-lite"/>
    </source>
</evidence>
<protein>
    <submittedName>
        <fullName evidence="2">Uncharacterized protein</fullName>
    </submittedName>
</protein>
<feature type="region of interest" description="Disordered" evidence="1">
    <location>
        <begin position="20"/>
        <end position="55"/>
    </location>
</feature>
<organism evidence="2 3">
    <name type="scientific">Trinickia terrae</name>
    <dbReference type="NCBI Taxonomy" id="2571161"/>
    <lineage>
        <taxon>Bacteria</taxon>
        <taxon>Pseudomonadati</taxon>
        <taxon>Pseudomonadota</taxon>
        <taxon>Betaproteobacteria</taxon>
        <taxon>Burkholderiales</taxon>
        <taxon>Burkholderiaceae</taxon>
        <taxon>Trinickia</taxon>
    </lineage>
</organism>
<proteinExistence type="predicted"/>
<name>A0A4U1IFT6_9BURK</name>
<feature type="compositionally biased region" description="Basic and acidic residues" evidence="1">
    <location>
        <begin position="29"/>
        <end position="38"/>
    </location>
</feature>
<keyword evidence="3" id="KW-1185">Reference proteome</keyword>
<comment type="caution">
    <text evidence="2">The sequence shown here is derived from an EMBL/GenBank/DDBJ whole genome shotgun (WGS) entry which is preliminary data.</text>
</comment>
<evidence type="ECO:0000313" key="3">
    <source>
        <dbReference type="Proteomes" id="UP000305539"/>
    </source>
</evidence>
<dbReference type="RefSeq" id="WP_136892392.1">
    <property type="nucleotide sequence ID" value="NZ_SWJE01000001.1"/>
</dbReference>
<dbReference type="AlphaFoldDB" id="A0A4U1IFT6"/>